<accession>A0A2V3PU95</accession>
<evidence type="ECO:0000313" key="5">
    <source>
        <dbReference type="Proteomes" id="UP000247973"/>
    </source>
</evidence>
<dbReference type="EMBL" id="QICL01000017">
    <property type="protein sequence ID" value="PXV62870.1"/>
    <property type="molecule type" value="Genomic_DNA"/>
</dbReference>
<dbReference type="PANTHER" id="PTHR30189">
    <property type="entry name" value="LPS-ASSEMBLY PROTEIN"/>
    <property type="match status" value="1"/>
</dbReference>
<feature type="domain" description="LPS-assembly protein LptD central" evidence="3">
    <location>
        <begin position="221"/>
        <end position="695"/>
    </location>
</feature>
<name>A0A2V3PU95_9BACT</name>
<dbReference type="PANTHER" id="PTHR30189:SF1">
    <property type="entry name" value="LPS-ASSEMBLY PROTEIN LPTD"/>
    <property type="match status" value="1"/>
</dbReference>
<dbReference type="AlphaFoldDB" id="A0A2V3PU95"/>
<protein>
    <recommendedName>
        <fullName evidence="3">LPS-assembly protein LptD central domain-containing protein</fullName>
    </recommendedName>
</protein>
<evidence type="ECO:0000259" key="3">
    <source>
        <dbReference type="Pfam" id="PF19838"/>
    </source>
</evidence>
<evidence type="ECO:0000256" key="2">
    <source>
        <dbReference type="SAM" id="SignalP"/>
    </source>
</evidence>
<reference evidence="4 5" key="1">
    <citation type="submission" date="2018-03" db="EMBL/GenBank/DDBJ databases">
        <title>Genomic Encyclopedia of Archaeal and Bacterial Type Strains, Phase II (KMG-II): from individual species to whole genera.</title>
        <authorList>
            <person name="Goeker M."/>
        </authorList>
    </citation>
    <scope>NUCLEOTIDE SEQUENCE [LARGE SCALE GENOMIC DNA]</scope>
    <source>
        <strain evidence="4 5">DSM 100214</strain>
    </source>
</reference>
<keyword evidence="2" id="KW-0732">Signal</keyword>
<feature type="compositionally biased region" description="Acidic residues" evidence="1">
    <location>
        <begin position="755"/>
        <end position="767"/>
    </location>
</feature>
<dbReference type="Pfam" id="PF19838">
    <property type="entry name" value="LptD_2"/>
    <property type="match status" value="1"/>
</dbReference>
<feature type="signal peptide" evidence="2">
    <location>
        <begin position="1"/>
        <end position="22"/>
    </location>
</feature>
<organism evidence="4 5">
    <name type="scientific">Dysgonomonas alginatilytica</name>
    <dbReference type="NCBI Taxonomy" id="1605892"/>
    <lineage>
        <taxon>Bacteria</taxon>
        <taxon>Pseudomonadati</taxon>
        <taxon>Bacteroidota</taxon>
        <taxon>Bacteroidia</taxon>
        <taxon>Bacteroidales</taxon>
        <taxon>Dysgonomonadaceae</taxon>
        <taxon>Dysgonomonas</taxon>
    </lineage>
</organism>
<proteinExistence type="predicted"/>
<feature type="region of interest" description="Disordered" evidence="1">
    <location>
        <begin position="739"/>
        <end position="775"/>
    </location>
</feature>
<sequence>MKKTHFCIYTFLFVLFSSPFWGAQLYQQAEKNSNISFLQDSVTSDRALTTDSLRPQVPDTIAQDTTKSKKNSLDAPVDYSANDSIVFTSDNRGFLYGDSKVNYQTMGIQAENISMNMDSSIVHATYGLDSIGKEFGRPVFTDNGAEYEMKSVSYNFKSRKGYMTTIITQQGEGYIVADKAKKNADDTFFMCDGKYTTCDNHDHPHFYMMLTKAKVRPKKNVVTGPAYLVIEGLPLPLAIPFGFFPFSEKYSSGIIMPSYGDDMDRGFNLRDGGYYFAINDNIDLALTGEIYTKGSWGLSARSTYKKRYRYSGSFNVNYLYTKRGDRDIPETFSESKDMSIDWQHSQDPKANMFRTLAASVNYRSSTYNRNSLNVAFTQSGTDNTRSSTVTLTQRFPNSPFTMTANATANQITRDTTISLTLPNLTVTMSRIFPFKRKEAVGSAKWYEKVSLNYTGDLRNSITTKDNLLFKSNLVKDWSNGVQHRVQTAGTFSVLNYLNVTPSFSYNERWYSRSISQKWDPVQNAHVLADTTYSFFRSYDFNYNVSFQTRLYGFYEPIFKIGKLQKIRHVFTPSISFGGNPDFTDPRFGSYKKYSYYDANGELQTHLYSPFQNEIFRPSSAGRQGNINFSFENNIEMKVGTENDSTKIISLIDNLGINFSYNMMADEFKWSNIGTNMRLKLSKSLTVNLNGVWDPYMYDNKGQRIDRLLIGNGGIARLVSTGYTISPSINQDTFKKWFGKGGDSTSKDDKSRDNPEADLSDEDGDIPEDGGPRQSLFDKKEAAGEFDQDGFLKSDIKWNLSINYNMSYNSVFDLNKERFKGVITHNLSFNGSIQPTKNWNLSFNASYDVPGQRISWLTCNLSRNLHCWNITASFNPIGPYATYYISLRVNSSMLQDLKYEQRGRATSYDPAWN</sequence>
<evidence type="ECO:0000313" key="4">
    <source>
        <dbReference type="EMBL" id="PXV62870.1"/>
    </source>
</evidence>
<dbReference type="InterPro" id="IPR045659">
    <property type="entry name" value="LptD_2"/>
</dbReference>
<dbReference type="InterPro" id="IPR050218">
    <property type="entry name" value="LptD"/>
</dbReference>
<dbReference type="GO" id="GO:0009279">
    <property type="term" value="C:cell outer membrane"/>
    <property type="evidence" value="ECO:0007669"/>
    <property type="project" value="TreeGrafter"/>
</dbReference>
<dbReference type="RefSeq" id="WP_110311274.1">
    <property type="nucleotide sequence ID" value="NZ_QICL01000017.1"/>
</dbReference>
<feature type="compositionally biased region" description="Basic and acidic residues" evidence="1">
    <location>
        <begin position="744"/>
        <end position="754"/>
    </location>
</feature>
<evidence type="ECO:0000256" key="1">
    <source>
        <dbReference type="SAM" id="MobiDB-lite"/>
    </source>
</evidence>
<keyword evidence="5" id="KW-1185">Reference proteome</keyword>
<gene>
    <name evidence="4" type="ORF">CLV62_11786</name>
</gene>
<comment type="caution">
    <text evidence="4">The sequence shown here is derived from an EMBL/GenBank/DDBJ whole genome shotgun (WGS) entry which is preliminary data.</text>
</comment>
<feature type="chain" id="PRO_5015906479" description="LPS-assembly protein LptD central domain-containing protein" evidence="2">
    <location>
        <begin position="23"/>
        <end position="912"/>
    </location>
</feature>
<dbReference type="GO" id="GO:1990351">
    <property type="term" value="C:transporter complex"/>
    <property type="evidence" value="ECO:0007669"/>
    <property type="project" value="TreeGrafter"/>
</dbReference>
<dbReference type="OrthoDB" id="9802320at2"/>
<dbReference type="Proteomes" id="UP000247973">
    <property type="component" value="Unassembled WGS sequence"/>
</dbReference>